<dbReference type="RefSeq" id="WP_146305495.1">
    <property type="nucleotide sequence ID" value="NZ_VOHS01000010.1"/>
</dbReference>
<evidence type="ECO:0000313" key="11">
    <source>
        <dbReference type="Proteomes" id="UP000318815"/>
    </source>
</evidence>
<evidence type="ECO:0000256" key="3">
    <source>
        <dbReference type="ARBA" id="ARBA00022679"/>
    </source>
</evidence>
<dbReference type="Proteomes" id="UP000318815">
    <property type="component" value="Unassembled WGS sequence"/>
</dbReference>
<evidence type="ECO:0000256" key="4">
    <source>
        <dbReference type="ARBA" id="ARBA00022763"/>
    </source>
</evidence>
<dbReference type="EC" id="2.1.1.63" evidence="10"/>
<evidence type="ECO:0000256" key="6">
    <source>
        <dbReference type="ARBA" id="ARBA00023163"/>
    </source>
</evidence>
<proteinExistence type="predicted"/>
<protein>
    <submittedName>
        <fullName evidence="10">Methylated-DNA--[protein]-cysteine S-methyltransferase</fullName>
        <ecNumber evidence="10">2.1.1.63</ecNumber>
    </submittedName>
</protein>
<dbReference type="GO" id="GO:0032259">
    <property type="term" value="P:methylation"/>
    <property type="evidence" value="ECO:0007669"/>
    <property type="project" value="UniProtKB-KW"/>
</dbReference>
<comment type="catalytic activity">
    <reaction evidence="8">
        <text>a 6-O-methyl-2'-deoxyguanosine in DNA + L-cysteinyl-[protein] = S-methyl-L-cysteinyl-[protein] + a 2'-deoxyguanosine in DNA</text>
        <dbReference type="Rhea" id="RHEA:24000"/>
        <dbReference type="Rhea" id="RHEA-COMP:10131"/>
        <dbReference type="Rhea" id="RHEA-COMP:10132"/>
        <dbReference type="Rhea" id="RHEA-COMP:11367"/>
        <dbReference type="Rhea" id="RHEA-COMP:11368"/>
        <dbReference type="ChEBI" id="CHEBI:29950"/>
        <dbReference type="ChEBI" id="CHEBI:82612"/>
        <dbReference type="ChEBI" id="CHEBI:85445"/>
        <dbReference type="ChEBI" id="CHEBI:85448"/>
        <dbReference type="EC" id="2.1.1.63"/>
    </reaction>
</comment>
<evidence type="ECO:0000256" key="8">
    <source>
        <dbReference type="ARBA" id="ARBA00049348"/>
    </source>
</evidence>
<evidence type="ECO:0000256" key="1">
    <source>
        <dbReference type="ARBA" id="ARBA00001286"/>
    </source>
</evidence>
<dbReference type="Pfam" id="PF02870">
    <property type="entry name" value="Methyltransf_1N"/>
    <property type="match status" value="1"/>
</dbReference>
<evidence type="ECO:0000256" key="5">
    <source>
        <dbReference type="ARBA" id="ARBA00023015"/>
    </source>
</evidence>
<evidence type="ECO:0000256" key="2">
    <source>
        <dbReference type="ARBA" id="ARBA00022603"/>
    </source>
</evidence>
<sequence length="284" mass="31847">MTTQELTDYERIAKAIEYLKGNFRKQPSLEEIAENVYLSPYHFQRMFTEWAGVSPKKFTQYLSVEYAKSLLKEKQTSLFDTAIETGLSGTGRLHDLFMNIEGMTPGEYKNGGEALSINYSFAESPFGPLILAATPKGLCYLAFGENRDLAFLNLQEQFPNARYTQVLDMIQQNALYFFTQDWSTLGKVKLHLKGTPFQLKVWEALLQIPMGDLSSYGKVAIAAKADRAYQAVGTAIGNNPVAFLIPCHRVIRSNGEFGEYHWGSTRKMAMIGWEAAKGASSEIS</sequence>
<dbReference type="PROSITE" id="PS01124">
    <property type="entry name" value="HTH_ARAC_FAMILY_2"/>
    <property type="match status" value="1"/>
</dbReference>
<dbReference type="Gene3D" id="3.30.160.70">
    <property type="entry name" value="Methylated DNA-protein cysteine methyltransferase domain"/>
    <property type="match status" value="1"/>
</dbReference>
<dbReference type="OrthoDB" id="9802228at2"/>
<dbReference type="InterPro" id="IPR036388">
    <property type="entry name" value="WH-like_DNA-bd_sf"/>
</dbReference>
<dbReference type="PANTHER" id="PTHR10815:SF13">
    <property type="entry name" value="METHYLATED-DNA--PROTEIN-CYSTEINE METHYLTRANSFERASE"/>
    <property type="match status" value="1"/>
</dbReference>
<keyword evidence="3 10" id="KW-0808">Transferase</keyword>
<dbReference type="AlphaFoldDB" id="A0A5C6LS05"/>
<gene>
    <name evidence="10" type="ORF">FEF09_12930</name>
</gene>
<dbReference type="PROSITE" id="PS00374">
    <property type="entry name" value="MGMT"/>
    <property type="match status" value="1"/>
</dbReference>
<evidence type="ECO:0000256" key="7">
    <source>
        <dbReference type="ARBA" id="ARBA00023204"/>
    </source>
</evidence>
<keyword evidence="7" id="KW-0234">DNA repair</keyword>
<dbReference type="NCBIfam" id="TIGR00589">
    <property type="entry name" value="ogt"/>
    <property type="match status" value="1"/>
</dbReference>
<dbReference type="SUPFAM" id="SSF53155">
    <property type="entry name" value="Methylated DNA-protein cysteine methyltransferase domain"/>
    <property type="match status" value="1"/>
</dbReference>
<dbReference type="Pfam" id="PF01035">
    <property type="entry name" value="DNA_binding_1"/>
    <property type="match status" value="1"/>
</dbReference>
<dbReference type="GO" id="GO:0006281">
    <property type="term" value="P:DNA repair"/>
    <property type="evidence" value="ECO:0007669"/>
    <property type="project" value="UniProtKB-KW"/>
</dbReference>
<keyword evidence="4" id="KW-0227">DNA damage</keyword>
<dbReference type="InterPro" id="IPR009057">
    <property type="entry name" value="Homeodomain-like_sf"/>
</dbReference>
<evidence type="ECO:0000259" key="9">
    <source>
        <dbReference type="PROSITE" id="PS01124"/>
    </source>
</evidence>
<dbReference type="EMBL" id="VOHS01000010">
    <property type="protein sequence ID" value="TWW00235.1"/>
    <property type="molecule type" value="Genomic_DNA"/>
</dbReference>
<dbReference type="GO" id="GO:0003908">
    <property type="term" value="F:methylated-DNA-[protein]-cysteine S-methyltransferase activity"/>
    <property type="evidence" value="ECO:0007669"/>
    <property type="project" value="UniProtKB-EC"/>
</dbReference>
<keyword evidence="6" id="KW-0804">Transcription</keyword>
<organism evidence="10 11">
    <name type="scientific">Chitinophaga pinensis</name>
    <dbReference type="NCBI Taxonomy" id="79329"/>
    <lineage>
        <taxon>Bacteria</taxon>
        <taxon>Pseudomonadati</taxon>
        <taxon>Bacteroidota</taxon>
        <taxon>Chitinophagia</taxon>
        <taxon>Chitinophagales</taxon>
        <taxon>Chitinophagaceae</taxon>
        <taxon>Chitinophaga</taxon>
    </lineage>
</organism>
<name>A0A5C6LS05_9BACT</name>
<comment type="caution">
    <text evidence="10">The sequence shown here is derived from an EMBL/GenBank/DDBJ whole genome shotgun (WGS) entry which is preliminary data.</text>
</comment>
<feature type="domain" description="HTH araC/xylS-type" evidence="9">
    <location>
        <begin position="13"/>
        <end position="111"/>
    </location>
</feature>
<dbReference type="InterPro" id="IPR001497">
    <property type="entry name" value="MethylDNA_cys_MeTrfase_AS"/>
</dbReference>
<dbReference type="PANTHER" id="PTHR10815">
    <property type="entry name" value="METHYLATED-DNA--PROTEIN-CYSTEINE METHYLTRANSFERASE"/>
    <property type="match status" value="1"/>
</dbReference>
<dbReference type="Gene3D" id="1.10.10.60">
    <property type="entry name" value="Homeodomain-like"/>
    <property type="match status" value="1"/>
</dbReference>
<dbReference type="InterPro" id="IPR036217">
    <property type="entry name" value="MethylDNA_cys_MeTrfase_DNAb"/>
</dbReference>
<dbReference type="SUPFAM" id="SSF46689">
    <property type="entry name" value="Homeodomain-like"/>
    <property type="match status" value="1"/>
</dbReference>
<dbReference type="GO" id="GO:0043565">
    <property type="term" value="F:sequence-specific DNA binding"/>
    <property type="evidence" value="ECO:0007669"/>
    <property type="project" value="InterPro"/>
</dbReference>
<dbReference type="CDD" id="cd06445">
    <property type="entry name" value="ATase"/>
    <property type="match status" value="1"/>
</dbReference>
<comment type="catalytic activity">
    <reaction evidence="1">
        <text>a 4-O-methyl-thymidine in DNA + L-cysteinyl-[protein] = a thymidine in DNA + S-methyl-L-cysteinyl-[protein]</text>
        <dbReference type="Rhea" id="RHEA:53428"/>
        <dbReference type="Rhea" id="RHEA-COMP:10131"/>
        <dbReference type="Rhea" id="RHEA-COMP:10132"/>
        <dbReference type="Rhea" id="RHEA-COMP:13555"/>
        <dbReference type="Rhea" id="RHEA-COMP:13556"/>
        <dbReference type="ChEBI" id="CHEBI:29950"/>
        <dbReference type="ChEBI" id="CHEBI:82612"/>
        <dbReference type="ChEBI" id="CHEBI:137386"/>
        <dbReference type="ChEBI" id="CHEBI:137387"/>
        <dbReference type="EC" id="2.1.1.63"/>
    </reaction>
</comment>
<dbReference type="InterPro" id="IPR014048">
    <property type="entry name" value="MethylDNA_cys_MeTrfase_DNA-bd"/>
</dbReference>
<dbReference type="SMART" id="SM00342">
    <property type="entry name" value="HTH_ARAC"/>
    <property type="match status" value="1"/>
</dbReference>
<dbReference type="GO" id="GO:0003700">
    <property type="term" value="F:DNA-binding transcription factor activity"/>
    <property type="evidence" value="ECO:0007669"/>
    <property type="project" value="InterPro"/>
</dbReference>
<keyword evidence="5" id="KW-0805">Transcription regulation</keyword>
<keyword evidence="11" id="KW-1185">Reference proteome</keyword>
<keyword evidence="2 10" id="KW-0489">Methyltransferase</keyword>
<dbReference type="Pfam" id="PF12833">
    <property type="entry name" value="HTH_18"/>
    <property type="match status" value="1"/>
</dbReference>
<accession>A0A5C6LS05</accession>
<dbReference type="SUPFAM" id="SSF46767">
    <property type="entry name" value="Methylated DNA-protein cysteine methyltransferase, C-terminal domain"/>
    <property type="match status" value="1"/>
</dbReference>
<dbReference type="Gene3D" id="1.10.10.10">
    <property type="entry name" value="Winged helix-like DNA-binding domain superfamily/Winged helix DNA-binding domain"/>
    <property type="match status" value="1"/>
</dbReference>
<dbReference type="InterPro" id="IPR036631">
    <property type="entry name" value="MGMT_N_sf"/>
</dbReference>
<reference evidence="10 11" key="1">
    <citation type="submission" date="2019-08" db="EMBL/GenBank/DDBJ databases">
        <title>Whole genome sequencing of chitin degrading bacteria Chitinophaga pinensis YS16.</title>
        <authorList>
            <person name="Singh R.P."/>
            <person name="Manchanda G."/>
            <person name="Maurya I.K."/>
            <person name="Joshi N.K."/>
            <person name="Srivastava A.K."/>
        </authorList>
    </citation>
    <scope>NUCLEOTIDE SEQUENCE [LARGE SCALE GENOMIC DNA]</scope>
    <source>
        <strain evidence="10 11">YS-16</strain>
    </source>
</reference>
<dbReference type="InterPro" id="IPR018060">
    <property type="entry name" value="HTH_AraC"/>
</dbReference>
<dbReference type="InterPro" id="IPR008332">
    <property type="entry name" value="MethylG_MeTrfase_N"/>
</dbReference>
<evidence type="ECO:0000313" key="10">
    <source>
        <dbReference type="EMBL" id="TWW00235.1"/>
    </source>
</evidence>